<name>A0ABR0A6U5_9CRUS</name>
<gene>
    <name evidence="1" type="ORF">OUZ56_002781</name>
</gene>
<accession>A0ABR0A6U5</accession>
<comment type="caution">
    <text evidence="1">The sequence shown here is derived from an EMBL/GenBank/DDBJ whole genome shotgun (WGS) entry which is preliminary data.</text>
</comment>
<dbReference type="EMBL" id="JAOYFB010000036">
    <property type="protein sequence ID" value="KAK4020836.1"/>
    <property type="molecule type" value="Genomic_DNA"/>
</dbReference>
<keyword evidence="2" id="KW-1185">Reference proteome</keyword>
<reference evidence="1 2" key="1">
    <citation type="journal article" date="2023" name="Nucleic Acids Res.">
        <title>The hologenome of Daphnia magna reveals possible DNA methylation and microbiome-mediated evolution of the host genome.</title>
        <authorList>
            <person name="Chaturvedi A."/>
            <person name="Li X."/>
            <person name="Dhandapani V."/>
            <person name="Marshall H."/>
            <person name="Kissane S."/>
            <person name="Cuenca-Cambronero M."/>
            <person name="Asole G."/>
            <person name="Calvet F."/>
            <person name="Ruiz-Romero M."/>
            <person name="Marangio P."/>
            <person name="Guigo R."/>
            <person name="Rago D."/>
            <person name="Mirbahai L."/>
            <person name="Eastwood N."/>
            <person name="Colbourne J.K."/>
            <person name="Zhou J."/>
            <person name="Mallon E."/>
            <person name="Orsini L."/>
        </authorList>
    </citation>
    <scope>NUCLEOTIDE SEQUENCE [LARGE SCALE GENOMIC DNA]</scope>
    <source>
        <strain evidence="1">LRV0_1</strain>
    </source>
</reference>
<evidence type="ECO:0000313" key="1">
    <source>
        <dbReference type="EMBL" id="KAK4020836.1"/>
    </source>
</evidence>
<evidence type="ECO:0000313" key="2">
    <source>
        <dbReference type="Proteomes" id="UP001234178"/>
    </source>
</evidence>
<protein>
    <submittedName>
        <fullName evidence="1">Uncharacterized protein</fullName>
    </submittedName>
</protein>
<dbReference type="Proteomes" id="UP001234178">
    <property type="component" value="Unassembled WGS sequence"/>
</dbReference>
<proteinExistence type="predicted"/>
<sequence length="72" mass="8184">MRLPEGAGDGASADAQFHMFRIHHESLIYRRRITYGLHLLSDVQLVSMCHLLSSPSTTLTKPKNSKMLTMER</sequence>
<organism evidence="1 2">
    <name type="scientific">Daphnia magna</name>
    <dbReference type="NCBI Taxonomy" id="35525"/>
    <lineage>
        <taxon>Eukaryota</taxon>
        <taxon>Metazoa</taxon>
        <taxon>Ecdysozoa</taxon>
        <taxon>Arthropoda</taxon>
        <taxon>Crustacea</taxon>
        <taxon>Branchiopoda</taxon>
        <taxon>Diplostraca</taxon>
        <taxon>Cladocera</taxon>
        <taxon>Anomopoda</taxon>
        <taxon>Daphniidae</taxon>
        <taxon>Daphnia</taxon>
    </lineage>
</organism>